<reference evidence="1 2" key="1">
    <citation type="submission" date="2016-09" db="EMBL/GenBank/DDBJ databases">
        <authorList>
            <person name="Capua I."/>
            <person name="De Benedictis P."/>
            <person name="Joannis T."/>
            <person name="Lombin L.H."/>
            <person name="Cattoli G."/>
        </authorList>
    </citation>
    <scope>NUCLEOTIDE SEQUENCE [LARGE SCALE GENOMIC DNA]</scope>
    <source>
        <strain evidence="1 2">NRS-1</strain>
    </source>
</reference>
<gene>
    <name evidence="1" type="ORF">BHF72_2456</name>
</gene>
<dbReference type="KEGG" id="cnr:EB819_07750"/>
<evidence type="ECO:0000313" key="1">
    <source>
        <dbReference type="EMBL" id="OEL11102.1"/>
    </source>
</evidence>
<dbReference type="STRING" id="237258.SAMN04489756_12411"/>
<accession>A0A1E5UDZ2</accession>
<organism evidence="1 2">
    <name type="scientific">Cloacibacterium normanense</name>
    <dbReference type="NCBI Taxonomy" id="237258"/>
    <lineage>
        <taxon>Bacteria</taxon>
        <taxon>Pseudomonadati</taxon>
        <taxon>Bacteroidota</taxon>
        <taxon>Flavobacteriia</taxon>
        <taxon>Flavobacteriales</taxon>
        <taxon>Weeksellaceae</taxon>
    </lineage>
</organism>
<comment type="caution">
    <text evidence="1">The sequence shown here is derived from an EMBL/GenBank/DDBJ whole genome shotgun (WGS) entry which is preliminary data.</text>
</comment>
<proteinExistence type="predicted"/>
<protein>
    <recommendedName>
        <fullName evidence="3">PD-(D/E)XK motif protein</fullName>
    </recommendedName>
</protein>
<dbReference type="EMBL" id="MKGI01000060">
    <property type="protein sequence ID" value="OEL11102.1"/>
    <property type="molecule type" value="Genomic_DNA"/>
</dbReference>
<name>A0A1E5UDZ2_9FLAO</name>
<sequence>METSGYKKFLDLQHKNRNAEGYISVDTVPFSDYHKIGVSEEGFPLFFVKCDNSQPSIDINLELISVLFSQECRIKEGNINSNEVYTIVLLKTLNRDLQQYFTDVFSIILQQLPSIPTERELHREIRKVIDLFSSITKPPVKSIQGLWSELLVINSAKNPEYLIASWHISPNDKYDFNDGQDKLEVKSTTKQYRIHRFSIEQLNPNMGSGLMIASVFVIETGVGKSILNLRDEIVSKVKNIDQHLRLNEIIYKTIGSDFEKLGDIFFDYQLAKDSLCFYNSEVIPKILNQNIPSQISNVSFDCDLTNVSPLLLGENNFSENPLFLNLGL</sequence>
<dbReference type="Pfam" id="PF14390">
    <property type="entry name" value="DUF4420"/>
    <property type="match status" value="1"/>
</dbReference>
<dbReference type="RefSeq" id="WP_069798815.1">
    <property type="nucleotide sequence ID" value="NZ_CP034157.1"/>
</dbReference>
<dbReference type="InterPro" id="IPR025534">
    <property type="entry name" value="DUF4420"/>
</dbReference>
<evidence type="ECO:0008006" key="3">
    <source>
        <dbReference type="Google" id="ProtNLM"/>
    </source>
</evidence>
<dbReference type="OrthoDB" id="1403541at2"/>
<evidence type="ECO:0000313" key="2">
    <source>
        <dbReference type="Proteomes" id="UP000095601"/>
    </source>
</evidence>
<keyword evidence="2" id="KW-1185">Reference proteome</keyword>
<dbReference type="AlphaFoldDB" id="A0A1E5UDZ2"/>
<dbReference type="Proteomes" id="UP000095601">
    <property type="component" value="Unassembled WGS sequence"/>
</dbReference>